<keyword evidence="3" id="KW-0862">Zinc</keyword>
<dbReference type="GeneTree" id="ENSGT00940000164945"/>
<evidence type="ECO:0000259" key="5">
    <source>
        <dbReference type="Pfam" id="PF05485"/>
    </source>
</evidence>
<dbReference type="AlphaFoldDB" id="A0A8C5WCT8"/>
<keyword evidence="2" id="KW-0863">Zinc-finger</keyword>
<dbReference type="InterPro" id="IPR006612">
    <property type="entry name" value="THAP_Znf"/>
</dbReference>
<protein>
    <recommendedName>
        <fullName evidence="5">THAP-type domain-containing protein</fullName>
    </recommendedName>
</protein>
<keyword evidence="7" id="KW-1185">Reference proteome</keyword>
<keyword evidence="4" id="KW-0238">DNA-binding</keyword>
<feature type="domain" description="THAP-type" evidence="5">
    <location>
        <begin position="17"/>
        <end position="61"/>
    </location>
</feature>
<reference evidence="6" key="1">
    <citation type="submission" date="2025-08" db="UniProtKB">
        <authorList>
            <consortium name="Ensembl"/>
        </authorList>
    </citation>
    <scope>IDENTIFICATION</scope>
</reference>
<proteinExistence type="predicted"/>
<dbReference type="GO" id="GO:0008270">
    <property type="term" value="F:zinc ion binding"/>
    <property type="evidence" value="ECO:0007669"/>
    <property type="project" value="UniProtKB-KW"/>
</dbReference>
<evidence type="ECO:0000256" key="3">
    <source>
        <dbReference type="ARBA" id="ARBA00022833"/>
    </source>
</evidence>
<dbReference type="Ensembl" id="ENSLLET00000029929.1">
    <property type="protein sequence ID" value="ENSLLEP00000028812.1"/>
    <property type="gene ID" value="ENSLLEG00000018221.1"/>
</dbReference>
<dbReference type="OrthoDB" id="5982876at2759"/>
<reference evidence="6" key="2">
    <citation type="submission" date="2025-09" db="UniProtKB">
        <authorList>
            <consortium name="Ensembl"/>
        </authorList>
    </citation>
    <scope>IDENTIFICATION</scope>
</reference>
<dbReference type="Proteomes" id="UP000694569">
    <property type="component" value="Unplaced"/>
</dbReference>
<dbReference type="GO" id="GO:0003677">
    <property type="term" value="F:DNA binding"/>
    <property type="evidence" value="ECO:0007669"/>
    <property type="project" value="UniProtKB-KW"/>
</dbReference>
<dbReference type="SUPFAM" id="SSF57716">
    <property type="entry name" value="Glucocorticoid receptor-like (DNA-binding domain)"/>
    <property type="match status" value="1"/>
</dbReference>
<dbReference type="Pfam" id="PF05485">
    <property type="entry name" value="THAP"/>
    <property type="match status" value="1"/>
</dbReference>
<evidence type="ECO:0000256" key="2">
    <source>
        <dbReference type="ARBA" id="ARBA00022771"/>
    </source>
</evidence>
<organism evidence="6 7">
    <name type="scientific">Leptobrachium leishanense</name>
    <name type="common">Leishan spiny toad</name>
    <dbReference type="NCBI Taxonomy" id="445787"/>
    <lineage>
        <taxon>Eukaryota</taxon>
        <taxon>Metazoa</taxon>
        <taxon>Chordata</taxon>
        <taxon>Craniata</taxon>
        <taxon>Vertebrata</taxon>
        <taxon>Euteleostomi</taxon>
        <taxon>Amphibia</taxon>
        <taxon>Batrachia</taxon>
        <taxon>Anura</taxon>
        <taxon>Pelobatoidea</taxon>
        <taxon>Megophryidae</taxon>
        <taxon>Leptobrachium</taxon>
    </lineage>
</organism>
<accession>A0A8C5WCT8</accession>
<dbReference type="InterPro" id="IPR037660">
    <property type="entry name" value="CCDC51"/>
</dbReference>
<dbReference type="PANTHER" id="PTHR28624">
    <property type="entry name" value="COILED-COIL DOMAIN-CONTAINING PROTEIN 51"/>
    <property type="match status" value="1"/>
</dbReference>
<evidence type="ECO:0000313" key="6">
    <source>
        <dbReference type="Ensembl" id="ENSLLEP00000028812.1"/>
    </source>
</evidence>
<dbReference type="PANTHER" id="PTHR28624:SF1">
    <property type="entry name" value="MITOCHONDRIAL POTASSIUM CHANNEL"/>
    <property type="match status" value="1"/>
</dbReference>
<name>A0A8C5WCT8_9ANUR</name>
<evidence type="ECO:0000256" key="4">
    <source>
        <dbReference type="ARBA" id="ARBA00023125"/>
    </source>
</evidence>
<sequence>MSVQSNYDGRRTREKGVTLHSFPKDVRRTRLKICSDHFTQDCFNLLEKRKLLSKNAIPTIFKKNTTSICEDSLPATVTVDFEIQTLEDNYSPVSNVMELSPISNMPISDISTTLDTSQFDPLYVPDTTGESIDVGEKSLQSEPTIEDYVLEKKFIVFESNLDELLKKINKCTNIVHCDAPIMSFEKETTGCLVRVYSICEENHKCFVWKSQPMIGRRSIGIILASSAILFSGSHFAKMNEYFKLLGVPFISRSVHYVYQKKFYSQLLIIIMKTNESRSPTI</sequence>
<evidence type="ECO:0000256" key="1">
    <source>
        <dbReference type="ARBA" id="ARBA00022723"/>
    </source>
</evidence>
<keyword evidence="1" id="KW-0479">Metal-binding</keyword>
<evidence type="ECO:0000313" key="7">
    <source>
        <dbReference type="Proteomes" id="UP000694569"/>
    </source>
</evidence>